<evidence type="ECO:0000259" key="6">
    <source>
        <dbReference type="SMART" id="SM00644"/>
    </source>
</evidence>
<evidence type="ECO:0000256" key="1">
    <source>
        <dbReference type="ARBA" id="ARBA00001561"/>
    </source>
</evidence>
<evidence type="ECO:0000256" key="2">
    <source>
        <dbReference type="ARBA" id="ARBA00011901"/>
    </source>
</evidence>
<sequence>MADPIWLPEVLRAAGLPVTVMSGAMNRGHGDFGTIWGVMAHHTGAPATSTPGPGWIANHPQLGLASQLYLSRDGKFTVCGVGIAWHAGQGSYPGIPTNNANQVTIGIEAENSGTEGWSKPQYGAYVTGVAAILNKLGRDSSRVIGHKEWAGRTQGKWDPGGMDMSAFRRDVAAEQKRLKGGDAPPKPVENKIDVEAKVAAAWIGKRLFEGERDAKNGGKYVDFANGSIYWHPEVMRANSNAIAVPSNVYETWKAHDYERGFLGYPVKRHTVVKGVGDIQAFQGGVVYRKYGKPGYPVRGVIGQRWAAEGFESGPLGWPTSDERDNGTGGRVQDFEGGELSWDPSGAVKVVSK</sequence>
<gene>
    <name evidence="7" type="ORF">GCM10023217_34120</name>
</gene>
<keyword evidence="3" id="KW-0378">Hydrolase</keyword>
<evidence type="ECO:0000256" key="4">
    <source>
        <dbReference type="ARBA" id="ARBA00023316"/>
    </source>
</evidence>
<dbReference type="SMART" id="SM00644">
    <property type="entry name" value="Ami_2"/>
    <property type="match status" value="1"/>
</dbReference>
<dbReference type="InterPro" id="IPR036505">
    <property type="entry name" value="Amidase/PGRP_sf"/>
</dbReference>
<protein>
    <recommendedName>
        <fullName evidence="2">N-acetylmuramoyl-L-alanine amidase</fullName>
        <ecNumber evidence="2">3.5.1.28</ecNumber>
    </recommendedName>
</protein>
<feature type="region of interest" description="Disordered" evidence="5">
    <location>
        <begin position="312"/>
        <end position="352"/>
    </location>
</feature>
<dbReference type="Proteomes" id="UP001500822">
    <property type="component" value="Unassembled WGS sequence"/>
</dbReference>
<evidence type="ECO:0000313" key="8">
    <source>
        <dbReference type="Proteomes" id="UP001500822"/>
    </source>
</evidence>
<dbReference type="InterPro" id="IPR002502">
    <property type="entry name" value="Amidase_domain"/>
</dbReference>
<name>A0ABP8ZK38_9ACTN</name>
<accession>A0ABP8ZK38</accession>
<keyword evidence="4" id="KW-0961">Cell wall biogenesis/degradation</keyword>
<dbReference type="EC" id="3.5.1.28" evidence="2"/>
<evidence type="ECO:0000256" key="3">
    <source>
        <dbReference type="ARBA" id="ARBA00022801"/>
    </source>
</evidence>
<keyword evidence="8" id="KW-1185">Reference proteome</keyword>
<organism evidence="7 8">
    <name type="scientific">Gordonia alkaliphila</name>
    <dbReference type="NCBI Taxonomy" id="1053547"/>
    <lineage>
        <taxon>Bacteria</taxon>
        <taxon>Bacillati</taxon>
        <taxon>Actinomycetota</taxon>
        <taxon>Actinomycetes</taxon>
        <taxon>Mycobacteriales</taxon>
        <taxon>Gordoniaceae</taxon>
        <taxon>Gordonia</taxon>
    </lineage>
</organism>
<dbReference type="SUPFAM" id="SSF55846">
    <property type="entry name" value="N-acetylmuramoyl-L-alanine amidase-like"/>
    <property type="match status" value="1"/>
</dbReference>
<dbReference type="RefSeq" id="WP_345314434.1">
    <property type="nucleotide sequence ID" value="NZ_BAABIE010000026.1"/>
</dbReference>
<reference evidence="8" key="1">
    <citation type="journal article" date="2019" name="Int. J. Syst. Evol. Microbiol.">
        <title>The Global Catalogue of Microorganisms (GCM) 10K type strain sequencing project: providing services to taxonomists for standard genome sequencing and annotation.</title>
        <authorList>
            <consortium name="The Broad Institute Genomics Platform"/>
            <consortium name="The Broad Institute Genome Sequencing Center for Infectious Disease"/>
            <person name="Wu L."/>
            <person name="Ma J."/>
        </authorList>
    </citation>
    <scope>NUCLEOTIDE SEQUENCE [LARGE SCALE GENOMIC DNA]</scope>
    <source>
        <strain evidence="8">JCM 18077</strain>
    </source>
</reference>
<dbReference type="Gene3D" id="3.40.80.10">
    <property type="entry name" value="Peptidoglycan recognition protein-like"/>
    <property type="match status" value="1"/>
</dbReference>
<dbReference type="Pfam" id="PF01510">
    <property type="entry name" value="Amidase_2"/>
    <property type="match status" value="1"/>
</dbReference>
<dbReference type="PANTHER" id="PTHR30417">
    <property type="entry name" value="N-ACETYLMURAMOYL-L-ALANINE AMIDASE AMID"/>
    <property type="match status" value="1"/>
</dbReference>
<comment type="caution">
    <text evidence="7">The sequence shown here is derived from an EMBL/GenBank/DDBJ whole genome shotgun (WGS) entry which is preliminary data.</text>
</comment>
<dbReference type="InterPro" id="IPR013207">
    <property type="entry name" value="LGFP"/>
</dbReference>
<evidence type="ECO:0000313" key="7">
    <source>
        <dbReference type="EMBL" id="GAA4758803.1"/>
    </source>
</evidence>
<dbReference type="EMBL" id="BAABIE010000026">
    <property type="protein sequence ID" value="GAA4758803.1"/>
    <property type="molecule type" value="Genomic_DNA"/>
</dbReference>
<dbReference type="Pfam" id="PF08310">
    <property type="entry name" value="LGFP"/>
    <property type="match status" value="3"/>
</dbReference>
<dbReference type="CDD" id="cd06583">
    <property type="entry name" value="PGRP"/>
    <property type="match status" value="1"/>
</dbReference>
<comment type="catalytic activity">
    <reaction evidence="1">
        <text>Hydrolyzes the link between N-acetylmuramoyl residues and L-amino acid residues in certain cell-wall glycopeptides.</text>
        <dbReference type="EC" id="3.5.1.28"/>
    </reaction>
</comment>
<dbReference type="PANTHER" id="PTHR30417:SF1">
    <property type="entry name" value="N-ACETYLMURAMOYL-L-ALANINE AMIDASE AMID"/>
    <property type="match status" value="1"/>
</dbReference>
<proteinExistence type="predicted"/>
<evidence type="ECO:0000256" key="5">
    <source>
        <dbReference type="SAM" id="MobiDB-lite"/>
    </source>
</evidence>
<feature type="domain" description="N-acetylmuramoyl-L-alanine amidase" evidence="6">
    <location>
        <begin position="22"/>
        <end position="160"/>
    </location>
</feature>
<dbReference type="InterPro" id="IPR051206">
    <property type="entry name" value="NAMLAA_amidase_2"/>
</dbReference>